<dbReference type="EMBL" id="SIHI01000001">
    <property type="protein sequence ID" value="TWT58185.1"/>
    <property type="molecule type" value="Genomic_DNA"/>
</dbReference>
<dbReference type="Proteomes" id="UP000317243">
    <property type="component" value="Unassembled WGS sequence"/>
</dbReference>
<proteinExistence type="predicted"/>
<accession>A0A5C5X7V1</accession>
<name>A0A5C5X7V1_9PLAN</name>
<dbReference type="AlphaFoldDB" id="A0A5C5X7V1"/>
<evidence type="ECO:0000313" key="1">
    <source>
        <dbReference type="EMBL" id="TWT58185.1"/>
    </source>
</evidence>
<protein>
    <submittedName>
        <fullName evidence="1">Uncharacterized protein</fullName>
    </submittedName>
</protein>
<keyword evidence="2" id="KW-1185">Reference proteome</keyword>
<gene>
    <name evidence="1" type="ORF">KOR42_15560</name>
</gene>
<comment type="caution">
    <text evidence="1">The sequence shown here is derived from an EMBL/GenBank/DDBJ whole genome shotgun (WGS) entry which is preliminary data.</text>
</comment>
<reference evidence="1 2" key="1">
    <citation type="submission" date="2019-02" db="EMBL/GenBank/DDBJ databases">
        <title>Deep-cultivation of Planctomycetes and their phenomic and genomic characterization uncovers novel biology.</title>
        <authorList>
            <person name="Wiegand S."/>
            <person name="Jogler M."/>
            <person name="Boedeker C."/>
            <person name="Pinto D."/>
            <person name="Vollmers J."/>
            <person name="Rivas-Marin E."/>
            <person name="Kohn T."/>
            <person name="Peeters S.H."/>
            <person name="Heuer A."/>
            <person name="Rast P."/>
            <person name="Oberbeckmann S."/>
            <person name="Bunk B."/>
            <person name="Jeske O."/>
            <person name="Meyerdierks A."/>
            <person name="Storesund J.E."/>
            <person name="Kallscheuer N."/>
            <person name="Luecker S."/>
            <person name="Lage O.M."/>
            <person name="Pohl T."/>
            <person name="Merkel B.J."/>
            <person name="Hornburger P."/>
            <person name="Mueller R.-W."/>
            <person name="Bruemmer F."/>
            <person name="Labrenz M."/>
            <person name="Spormann A.M."/>
            <person name="Op Den Camp H."/>
            <person name="Overmann J."/>
            <person name="Amann R."/>
            <person name="Jetten M.S.M."/>
            <person name="Mascher T."/>
            <person name="Medema M.H."/>
            <person name="Devos D.P."/>
            <person name="Kaster A.-K."/>
            <person name="Ovreas L."/>
            <person name="Rohde M."/>
            <person name="Galperin M.Y."/>
            <person name="Jogler C."/>
        </authorList>
    </citation>
    <scope>NUCLEOTIDE SEQUENCE [LARGE SCALE GENOMIC DNA]</scope>
    <source>
        <strain evidence="1 2">KOR42</strain>
    </source>
</reference>
<evidence type="ECO:0000313" key="2">
    <source>
        <dbReference type="Proteomes" id="UP000317243"/>
    </source>
</evidence>
<sequence length="83" mass="9568">MPGLHKMCRLPRQHSMSPVEVFPTGIKMFHRKSVIMSICVHALARRGRPIKPSTVERALFLCEGVLKIHRHCQFNNPQSIDEH</sequence>
<organism evidence="1 2">
    <name type="scientific">Thalassoglobus neptunius</name>
    <dbReference type="NCBI Taxonomy" id="1938619"/>
    <lineage>
        <taxon>Bacteria</taxon>
        <taxon>Pseudomonadati</taxon>
        <taxon>Planctomycetota</taxon>
        <taxon>Planctomycetia</taxon>
        <taxon>Planctomycetales</taxon>
        <taxon>Planctomycetaceae</taxon>
        <taxon>Thalassoglobus</taxon>
    </lineage>
</organism>